<dbReference type="HOGENOM" id="CLU_053828_0_0_0"/>
<protein>
    <submittedName>
        <fullName evidence="13">Putative peptidase family M48 putative membrane protein</fullName>
    </submittedName>
</protein>
<gene>
    <name evidence="13" type="ordered locus">Deide_21060</name>
</gene>
<keyword evidence="2 10" id="KW-0645">Protease</keyword>
<dbReference type="STRING" id="546414.Deide_21060"/>
<evidence type="ECO:0000259" key="12">
    <source>
        <dbReference type="Pfam" id="PF01435"/>
    </source>
</evidence>
<evidence type="ECO:0000313" key="13">
    <source>
        <dbReference type="EMBL" id="ACO47131.2"/>
    </source>
</evidence>
<evidence type="ECO:0000256" key="8">
    <source>
        <dbReference type="ARBA" id="ARBA00023049"/>
    </source>
</evidence>
<dbReference type="Gene3D" id="3.30.2010.10">
    <property type="entry name" value="Metalloproteases ('zincins'), catalytic domain"/>
    <property type="match status" value="1"/>
</dbReference>
<keyword evidence="9 11" id="KW-0472">Membrane</keyword>
<evidence type="ECO:0000256" key="9">
    <source>
        <dbReference type="ARBA" id="ARBA00023136"/>
    </source>
</evidence>
<keyword evidence="4" id="KW-0479">Metal-binding</keyword>
<dbReference type="PANTHER" id="PTHR43221:SF2">
    <property type="entry name" value="PROTEASE HTPX HOMOLOG"/>
    <property type="match status" value="1"/>
</dbReference>
<dbReference type="eggNOG" id="COG0501">
    <property type="taxonomic scope" value="Bacteria"/>
</dbReference>
<dbReference type="CDD" id="cd07328">
    <property type="entry name" value="M48_Ste24p_like"/>
    <property type="match status" value="1"/>
</dbReference>
<evidence type="ECO:0000256" key="2">
    <source>
        <dbReference type="ARBA" id="ARBA00022670"/>
    </source>
</evidence>
<evidence type="ECO:0000256" key="5">
    <source>
        <dbReference type="ARBA" id="ARBA00022801"/>
    </source>
</evidence>
<keyword evidence="6 10" id="KW-0862">Zinc</keyword>
<sequence>MSLSPIGRLGTAWQRMADREAARLRERFIADHSNRPGPRSVIAVMLAGLILLGYLAMVLGGIWLLAGALGLLGDKGPSQRFMPGLIGVALLAFAWIARPVFPQTPGQVVTEADAPQLHALVTEIATTIGAARPDRVTVIHDVNAFMGQSGFPPRPALGLGLALWYTLTPQERVAIIAHELAHQKNRDPVRGRLIGTALNVLGQVIHLLTPDMMMEAREHHEGGMAALSNLVMRGLALGPLGLYTLLLQLVGAEHQRAEFRADLLAAQVAGHDAALSALDAVHLLNHSSMLETALQRQKHLPQAAHTFLELQRMWLSQLPAQRAQAREAYLQERSQLDATHPPTADRLAVIRAYPAAARITLSTARAAQIDAELTPFVRLAEQAAQDEYDERYRY</sequence>
<keyword evidence="7 11" id="KW-1133">Transmembrane helix</keyword>
<evidence type="ECO:0000256" key="1">
    <source>
        <dbReference type="ARBA" id="ARBA00022475"/>
    </source>
</evidence>
<dbReference type="RefSeq" id="WP_242402916.1">
    <property type="nucleotide sequence ID" value="NC_012526.1"/>
</dbReference>
<feature type="transmembrane region" description="Helical" evidence="11">
    <location>
        <begin position="41"/>
        <end position="69"/>
    </location>
</feature>
<comment type="cofactor">
    <cofactor evidence="10">
        <name>Zn(2+)</name>
        <dbReference type="ChEBI" id="CHEBI:29105"/>
    </cofactor>
    <text evidence="10">Binds 1 zinc ion per subunit.</text>
</comment>
<evidence type="ECO:0000256" key="4">
    <source>
        <dbReference type="ARBA" id="ARBA00022723"/>
    </source>
</evidence>
<dbReference type="InterPro" id="IPR001915">
    <property type="entry name" value="Peptidase_M48"/>
</dbReference>
<dbReference type="Proteomes" id="UP000002208">
    <property type="component" value="Chromosome"/>
</dbReference>
<feature type="transmembrane region" description="Helical" evidence="11">
    <location>
        <begin position="81"/>
        <end position="97"/>
    </location>
</feature>
<proteinExistence type="inferred from homology"/>
<comment type="similarity">
    <text evidence="10">Belongs to the peptidase M48 family.</text>
</comment>
<feature type="transmembrane region" description="Helical" evidence="11">
    <location>
        <begin position="230"/>
        <end position="250"/>
    </location>
</feature>
<accession>C1CYV1</accession>
<keyword evidence="5 10" id="KW-0378">Hydrolase</keyword>
<feature type="transmembrane region" description="Helical" evidence="11">
    <location>
        <begin position="193"/>
        <end position="210"/>
    </location>
</feature>
<dbReference type="GO" id="GO:0006508">
    <property type="term" value="P:proteolysis"/>
    <property type="evidence" value="ECO:0007669"/>
    <property type="project" value="UniProtKB-KW"/>
</dbReference>
<evidence type="ECO:0000313" key="14">
    <source>
        <dbReference type="Proteomes" id="UP000002208"/>
    </source>
</evidence>
<keyword evidence="14" id="KW-1185">Reference proteome</keyword>
<reference evidence="13 14" key="1">
    <citation type="journal article" date="2009" name="PLoS Genet.">
        <title>Alliance of proteomics and genomics to unravel the specificities of Sahara bacterium Deinococcus deserti.</title>
        <authorList>
            <person name="de Groot A."/>
            <person name="Dulermo R."/>
            <person name="Ortet P."/>
            <person name="Blanchard L."/>
            <person name="Guerin P."/>
            <person name="Fernandez B."/>
            <person name="Vacherie B."/>
            <person name="Dossat C."/>
            <person name="Jolivet E."/>
            <person name="Siguier P."/>
            <person name="Chandler M."/>
            <person name="Barakat M."/>
            <person name="Dedieu A."/>
            <person name="Barbe V."/>
            <person name="Heulin T."/>
            <person name="Sommer S."/>
            <person name="Achouak W."/>
            <person name="Armengaud J."/>
        </authorList>
    </citation>
    <scope>NUCLEOTIDE SEQUENCE [LARGE SCALE GENOMIC DNA]</scope>
    <source>
        <strain evidence="14">DSM 17065 / CIP 109153 / LMG 22923 / VCD115</strain>
    </source>
</reference>
<evidence type="ECO:0000256" key="7">
    <source>
        <dbReference type="ARBA" id="ARBA00022989"/>
    </source>
</evidence>
<evidence type="ECO:0000256" key="10">
    <source>
        <dbReference type="RuleBase" id="RU003983"/>
    </source>
</evidence>
<dbReference type="EMBL" id="CP001114">
    <property type="protein sequence ID" value="ACO47131.2"/>
    <property type="molecule type" value="Genomic_DNA"/>
</dbReference>
<dbReference type="Pfam" id="PF01435">
    <property type="entry name" value="Peptidase_M48"/>
    <property type="match status" value="1"/>
</dbReference>
<evidence type="ECO:0000256" key="6">
    <source>
        <dbReference type="ARBA" id="ARBA00022833"/>
    </source>
</evidence>
<dbReference type="AlphaFoldDB" id="C1CYV1"/>
<dbReference type="GO" id="GO:0046872">
    <property type="term" value="F:metal ion binding"/>
    <property type="evidence" value="ECO:0007669"/>
    <property type="project" value="UniProtKB-KW"/>
</dbReference>
<feature type="domain" description="Peptidase M48" evidence="12">
    <location>
        <begin position="112"/>
        <end position="352"/>
    </location>
</feature>
<evidence type="ECO:0000256" key="11">
    <source>
        <dbReference type="SAM" id="Phobius"/>
    </source>
</evidence>
<keyword evidence="8 10" id="KW-0482">Metalloprotease</keyword>
<dbReference type="PaxDb" id="546414-Deide_21060"/>
<dbReference type="InterPro" id="IPR050083">
    <property type="entry name" value="HtpX_protease"/>
</dbReference>
<name>C1CYV1_DEIDV</name>
<dbReference type="GO" id="GO:0004222">
    <property type="term" value="F:metalloendopeptidase activity"/>
    <property type="evidence" value="ECO:0007669"/>
    <property type="project" value="InterPro"/>
</dbReference>
<organism evidence="13 14">
    <name type="scientific">Deinococcus deserti (strain DSM 17065 / CIP 109153 / LMG 22923 / VCD115)</name>
    <dbReference type="NCBI Taxonomy" id="546414"/>
    <lineage>
        <taxon>Bacteria</taxon>
        <taxon>Thermotogati</taxon>
        <taxon>Deinococcota</taxon>
        <taxon>Deinococci</taxon>
        <taxon>Deinococcales</taxon>
        <taxon>Deinococcaceae</taxon>
        <taxon>Deinococcus</taxon>
    </lineage>
</organism>
<dbReference type="KEGG" id="ddr:Deide_21060"/>
<evidence type="ECO:0000256" key="3">
    <source>
        <dbReference type="ARBA" id="ARBA00022692"/>
    </source>
</evidence>
<keyword evidence="3 11" id="KW-0812">Transmembrane</keyword>
<keyword evidence="1" id="KW-1003">Cell membrane</keyword>
<dbReference type="PANTHER" id="PTHR43221">
    <property type="entry name" value="PROTEASE HTPX"/>
    <property type="match status" value="1"/>
</dbReference>